<dbReference type="RefSeq" id="WP_145173995.1">
    <property type="nucleotide sequence ID" value="NZ_CP037422.1"/>
</dbReference>
<evidence type="ECO:0000313" key="2">
    <source>
        <dbReference type="EMBL" id="QDU08774.1"/>
    </source>
</evidence>
<keyword evidence="1" id="KW-1133">Transmembrane helix</keyword>
<accession>A0A517WU51</accession>
<reference evidence="2 3" key="1">
    <citation type="submission" date="2019-03" db="EMBL/GenBank/DDBJ databases">
        <title>Deep-cultivation of Planctomycetes and their phenomic and genomic characterization uncovers novel biology.</title>
        <authorList>
            <person name="Wiegand S."/>
            <person name="Jogler M."/>
            <person name="Boedeker C."/>
            <person name="Pinto D."/>
            <person name="Vollmers J."/>
            <person name="Rivas-Marin E."/>
            <person name="Kohn T."/>
            <person name="Peeters S.H."/>
            <person name="Heuer A."/>
            <person name="Rast P."/>
            <person name="Oberbeckmann S."/>
            <person name="Bunk B."/>
            <person name="Jeske O."/>
            <person name="Meyerdierks A."/>
            <person name="Storesund J.E."/>
            <person name="Kallscheuer N."/>
            <person name="Luecker S."/>
            <person name="Lage O.M."/>
            <person name="Pohl T."/>
            <person name="Merkel B.J."/>
            <person name="Hornburger P."/>
            <person name="Mueller R.-W."/>
            <person name="Bruemmer F."/>
            <person name="Labrenz M."/>
            <person name="Spormann A.M."/>
            <person name="Op den Camp H."/>
            <person name="Overmann J."/>
            <person name="Amann R."/>
            <person name="Jetten M.S.M."/>
            <person name="Mascher T."/>
            <person name="Medema M.H."/>
            <person name="Devos D.P."/>
            <person name="Kaster A.-K."/>
            <person name="Ovreas L."/>
            <person name="Rohde M."/>
            <person name="Galperin M.Y."/>
            <person name="Jogler C."/>
        </authorList>
    </citation>
    <scope>NUCLEOTIDE SEQUENCE [LARGE SCALE GENOMIC DNA]</scope>
    <source>
        <strain evidence="2 3">V202</strain>
    </source>
</reference>
<feature type="transmembrane region" description="Helical" evidence="1">
    <location>
        <begin position="89"/>
        <end position="112"/>
    </location>
</feature>
<feature type="transmembrane region" description="Helical" evidence="1">
    <location>
        <begin position="202"/>
        <end position="220"/>
    </location>
</feature>
<gene>
    <name evidence="2" type="ORF">V202x_21440</name>
</gene>
<organism evidence="2 3">
    <name type="scientific">Gimesia aquarii</name>
    <dbReference type="NCBI Taxonomy" id="2527964"/>
    <lineage>
        <taxon>Bacteria</taxon>
        <taxon>Pseudomonadati</taxon>
        <taxon>Planctomycetota</taxon>
        <taxon>Planctomycetia</taxon>
        <taxon>Planctomycetales</taxon>
        <taxon>Planctomycetaceae</taxon>
        <taxon>Gimesia</taxon>
    </lineage>
</organism>
<sequence>MNDGTQSEHPLDSKVGTSLHSEFVGMLFALATAQVAVESADLVNHKFFVSKSTLEILPAYSHLFLAMTIIGSSWVGWKSSTSSMSKIENIFSIDCLELLIDFFLVVCYFIIVRSVESISLFGNFEPSAKPEVFWTTVILITYFFWDLLTKLIKNVEHDTNRDDSLNHQNNLTANKIKATNPLNKIWFWITTRDLATFLSRGWASFTCAILSLIAYSLLPTSTTEPMTIVIIDLTLFVLILTFRAMKLEDFKQLSNKQHALWIILLGSFLCLMLILVIMNTSPHSNSFFD</sequence>
<proteinExistence type="predicted"/>
<keyword evidence="1" id="KW-0812">Transmembrane</keyword>
<feature type="transmembrane region" description="Helical" evidence="1">
    <location>
        <begin position="226"/>
        <end position="246"/>
    </location>
</feature>
<keyword evidence="1" id="KW-0472">Membrane</keyword>
<dbReference type="Proteomes" id="UP000318384">
    <property type="component" value="Chromosome"/>
</dbReference>
<evidence type="ECO:0000256" key="1">
    <source>
        <dbReference type="SAM" id="Phobius"/>
    </source>
</evidence>
<feature type="transmembrane region" description="Helical" evidence="1">
    <location>
        <begin position="59"/>
        <end position="77"/>
    </location>
</feature>
<protein>
    <submittedName>
        <fullName evidence="2">Uncharacterized protein</fullName>
    </submittedName>
</protein>
<name>A0A517WU51_9PLAN</name>
<evidence type="ECO:0000313" key="3">
    <source>
        <dbReference type="Proteomes" id="UP000318384"/>
    </source>
</evidence>
<dbReference type="OrthoDB" id="7067750at2"/>
<keyword evidence="3" id="KW-1185">Reference proteome</keyword>
<dbReference type="EMBL" id="CP037422">
    <property type="protein sequence ID" value="QDU08774.1"/>
    <property type="molecule type" value="Genomic_DNA"/>
</dbReference>
<dbReference type="AlphaFoldDB" id="A0A517WU51"/>
<feature type="transmembrane region" description="Helical" evidence="1">
    <location>
        <begin position="258"/>
        <end position="278"/>
    </location>
</feature>
<feature type="transmembrane region" description="Helical" evidence="1">
    <location>
        <begin position="132"/>
        <end position="152"/>
    </location>
</feature>